<organism evidence="1 2">
    <name type="scientific">Ruegeria haliotis</name>
    <dbReference type="NCBI Taxonomy" id="2747601"/>
    <lineage>
        <taxon>Bacteria</taxon>
        <taxon>Pseudomonadati</taxon>
        <taxon>Pseudomonadota</taxon>
        <taxon>Alphaproteobacteria</taxon>
        <taxon>Rhodobacterales</taxon>
        <taxon>Roseobacteraceae</taxon>
        <taxon>Ruegeria</taxon>
    </lineage>
</organism>
<reference evidence="1 2" key="1">
    <citation type="submission" date="2020-06" db="EMBL/GenBank/DDBJ databases">
        <authorList>
            <person name="Cao W.R."/>
        </authorList>
    </citation>
    <scope>NUCLEOTIDE SEQUENCE [LARGE SCALE GENOMIC DNA]</scope>
    <source>
        <strain evidence="1 2">B1Z28</strain>
    </source>
</reference>
<evidence type="ECO:0008006" key="3">
    <source>
        <dbReference type="Google" id="ProtNLM"/>
    </source>
</evidence>
<accession>A0ABX2PXF5</accession>
<dbReference type="EMBL" id="JABXWT010000023">
    <property type="protein sequence ID" value="NVO58351.1"/>
    <property type="molecule type" value="Genomic_DNA"/>
</dbReference>
<protein>
    <recommendedName>
        <fullName evidence="3">Radical SAM family RiPP maturation amino acid epimerase</fullName>
    </recommendedName>
</protein>
<evidence type="ECO:0000313" key="1">
    <source>
        <dbReference type="EMBL" id="NVO58351.1"/>
    </source>
</evidence>
<proteinExistence type="predicted"/>
<sequence length="539" mass="61565">MTSMIETGRGESTVEMRNRNRYVDTFSDFSPEEMESLCQVKRFIECYEGDRDFRKALDDDGNFSDDQRKMLKDIGVTFEPEELSLLWEQPSFNAEFSHHAFPVDTFEELPTEIHETLAGYPRLRVWFLWRFRRENIGFVQKKMVLATPSVSKEYTVWRARRIATTRNELGSYGWDIDHPCHAVEMAVGCSVGCHFCAFDAPKLQTVYDVSVPENQAMVAGVAQGMADVLGWPAAHGMLYWSTEPHDNPHYVKLLEIWQSITGASLCTATARAKEDWVGELIGFYSKVPAPWPRISVLSRNIMRRLHKTFTPSEMRDTILLMQQADAEVFRAKVPGGRERMLQQLVESDDLRNIDTDNPPEGFDVPQGSIACVSGLLVNMVTRSVRLISPCYTTLENRYGYRVFDEATFEDGEDFKRVLEKMVARSMVTGPYQEMPMKWRDDLKFVEQEDGFALISPTTRRDFRRGTLHLVTGALISEGTLTYGEVFDQLSDHPEIGPMAAMAMLDNLFSNGYLCEMAITQDYRARKEAENPSLLDVEIA</sequence>
<dbReference type="RefSeq" id="WP_176867394.1">
    <property type="nucleotide sequence ID" value="NZ_JABXWT010000023.1"/>
</dbReference>
<keyword evidence="2" id="KW-1185">Reference proteome</keyword>
<gene>
    <name evidence="1" type="ORF">HW561_21425</name>
</gene>
<evidence type="ECO:0000313" key="2">
    <source>
        <dbReference type="Proteomes" id="UP000630805"/>
    </source>
</evidence>
<dbReference type="Proteomes" id="UP000630805">
    <property type="component" value="Unassembled WGS sequence"/>
</dbReference>
<comment type="caution">
    <text evidence="1">The sequence shown here is derived from an EMBL/GenBank/DDBJ whole genome shotgun (WGS) entry which is preliminary data.</text>
</comment>
<name>A0ABX2PXF5_9RHOB</name>